<sequence>TTFNVRSAFLHSTSVRLSSSLSKGEEEAVAKRREIVNADLKTLLGKELPMQQTPVIAILGSGGGLRAMIALLGSLCGLKETGLLDSAMYLCGVSGSTWAMSSVCENPSWVKELDLLVTKILASLGSSGFGFSKVMEKLGNSRPLLDRLLEASKTDVFSCTNIWGTLIVSQMIKKLYTCTLPEHNDPLISGKLPYPIYAAIDKDLLNTEKTEMWFEFTPYEAGFPAYGAFISTKNFGSQFEKGELKHPHPQHDLCYLQGLWGSALAVKEILEKYVMVYIGQHLNSNLCCRVFLNCLPVSRYPPEATCFFFFLQYWQVILPSKLGRPRVMYKRLCRFSESLINHVNKGICFGSNLRPLLKLNVFSVMQNTWAIITTRIHLGESGTGSCCWQWGTNYNFLYGCDSLLSGEQPPSVSSLVNNKFFYLVDAGLAINSAYPLVLRPQRQVDVIISCDYSAGDDPFLTVKQAAGYAKANSIPFPEIHVPAGEVGDCYVYSGAGAPTVIHMPLFNSTNDKICGLSDYPTLKFSYTEKEVNRLFEVSKDNIVRNKNKLLEAIGNKV</sequence>
<dbReference type="Gene3D" id="3.40.1090.10">
    <property type="entry name" value="Cytosolic phospholipase A2 catalytic domain"/>
    <property type="match status" value="1"/>
</dbReference>
<keyword evidence="2 3" id="KW-0443">Lipid metabolism</keyword>
<reference evidence="6" key="1">
    <citation type="submission" date="2011-12" db="EMBL/GenBank/DDBJ databases">
        <title>The Draft Genome of Lepisosteus oculatus.</title>
        <authorList>
            <consortium name="The Broad Institute Genome Assembly &amp; Analysis Group"/>
            <consortium name="Computational R&amp;D Group"/>
            <consortium name="and Sequencing Platform"/>
            <person name="Di Palma F."/>
            <person name="Alfoldi J."/>
            <person name="Johnson J."/>
            <person name="Berlin A."/>
            <person name="Gnerre S."/>
            <person name="Jaffe D."/>
            <person name="MacCallum I."/>
            <person name="Young S."/>
            <person name="Walker B.J."/>
            <person name="Lander E.S."/>
            <person name="Lindblad-Toh K."/>
        </authorList>
    </citation>
    <scope>NUCLEOTIDE SEQUENCE [LARGE SCALE GENOMIC DNA]</scope>
</reference>
<name>W5NJ62_LEPOC</name>
<evidence type="ECO:0000256" key="3">
    <source>
        <dbReference type="PROSITE-ProRule" id="PRU00555"/>
    </source>
</evidence>
<dbReference type="PROSITE" id="PS51210">
    <property type="entry name" value="PLA2C"/>
    <property type="match status" value="1"/>
</dbReference>
<dbReference type="Bgee" id="ENSLOCG00000016728">
    <property type="expression patterns" value="Expressed in ovary and 6 other cell types or tissues"/>
</dbReference>
<dbReference type="SMART" id="SM00022">
    <property type="entry name" value="PLAc"/>
    <property type="match status" value="1"/>
</dbReference>
<protein>
    <recommendedName>
        <fullName evidence="4">PLA2c domain-containing protein</fullName>
    </recommendedName>
</protein>
<keyword evidence="6" id="KW-1185">Reference proteome</keyword>
<feature type="domain" description="PLA2c" evidence="4">
    <location>
        <begin position="7"/>
        <end position="557"/>
    </location>
</feature>
<dbReference type="Pfam" id="PF01735">
    <property type="entry name" value="PLA2_B"/>
    <property type="match status" value="1"/>
</dbReference>
<dbReference type="Ensembl" id="ENSLOCT00000020707.1">
    <property type="protein sequence ID" value="ENSLOCP00000020671.1"/>
    <property type="gene ID" value="ENSLOCG00000016728.1"/>
</dbReference>
<dbReference type="GO" id="GO:0004620">
    <property type="term" value="F:phospholipase activity"/>
    <property type="evidence" value="ECO:0007669"/>
    <property type="project" value="InterPro"/>
</dbReference>
<dbReference type="EMBL" id="AHAT01033791">
    <property type="status" value="NOT_ANNOTATED_CDS"/>
    <property type="molecule type" value="Genomic_DNA"/>
</dbReference>
<dbReference type="SUPFAM" id="SSF52151">
    <property type="entry name" value="FabD/lysophospholipase-like"/>
    <property type="match status" value="1"/>
</dbReference>
<dbReference type="InterPro" id="IPR016035">
    <property type="entry name" value="Acyl_Trfase/lysoPLipase"/>
</dbReference>
<keyword evidence="3" id="KW-0442">Lipid degradation</keyword>
<dbReference type="PANTHER" id="PTHR10728">
    <property type="entry name" value="CYTOSOLIC PHOSPHOLIPASE A2"/>
    <property type="match status" value="1"/>
</dbReference>
<dbReference type="OMA" id="TWCMSYI"/>
<dbReference type="GeneTree" id="ENSGT01030000234606"/>
<evidence type="ECO:0000259" key="4">
    <source>
        <dbReference type="PROSITE" id="PS51210"/>
    </source>
</evidence>
<evidence type="ECO:0000256" key="1">
    <source>
        <dbReference type="ARBA" id="ARBA00022801"/>
    </source>
</evidence>
<keyword evidence="1 3" id="KW-0378">Hydrolase</keyword>
<dbReference type="InterPro" id="IPR002642">
    <property type="entry name" value="LysoPLipase_cat_dom"/>
</dbReference>
<reference evidence="5" key="3">
    <citation type="submission" date="2025-09" db="UniProtKB">
        <authorList>
            <consortium name="Ensembl"/>
        </authorList>
    </citation>
    <scope>IDENTIFICATION</scope>
</reference>
<organism evidence="5 6">
    <name type="scientific">Lepisosteus oculatus</name>
    <name type="common">Spotted gar</name>
    <dbReference type="NCBI Taxonomy" id="7918"/>
    <lineage>
        <taxon>Eukaryota</taxon>
        <taxon>Metazoa</taxon>
        <taxon>Chordata</taxon>
        <taxon>Craniata</taxon>
        <taxon>Vertebrata</taxon>
        <taxon>Euteleostomi</taxon>
        <taxon>Actinopterygii</taxon>
        <taxon>Neopterygii</taxon>
        <taxon>Holostei</taxon>
        <taxon>Semionotiformes</taxon>
        <taxon>Lepisosteidae</taxon>
        <taxon>Lepisosteus</taxon>
    </lineage>
</organism>
<dbReference type="AlphaFoldDB" id="W5NJ62"/>
<evidence type="ECO:0000256" key="2">
    <source>
        <dbReference type="ARBA" id="ARBA00023098"/>
    </source>
</evidence>
<dbReference type="Proteomes" id="UP000018468">
    <property type="component" value="Linkage group LG1"/>
</dbReference>
<dbReference type="PANTHER" id="PTHR10728:SF39">
    <property type="entry name" value="CYTOSOLIC PHOSPHOLIPASE A2 GAMMA"/>
    <property type="match status" value="1"/>
</dbReference>
<evidence type="ECO:0000313" key="5">
    <source>
        <dbReference type="Ensembl" id="ENSLOCP00000020671.1"/>
    </source>
</evidence>
<accession>W5NJ62</accession>
<dbReference type="HOGENOM" id="CLU_011663_2_0_1"/>
<proteinExistence type="predicted"/>
<evidence type="ECO:0000313" key="6">
    <source>
        <dbReference type="Proteomes" id="UP000018468"/>
    </source>
</evidence>
<reference evidence="5" key="2">
    <citation type="submission" date="2025-08" db="UniProtKB">
        <authorList>
            <consortium name="Ensembl"/>
        </authorList>
    </citation>
    <scope>IDENTIFICATION</scope>
</reference>
<dbReference type="GO" id="GO:0009395">
    <property type="term" value="P:phospholipid catabolic process"/>
    <property type="evidence" value="ECO:0007669"/>
    <property type="project" value="InterPro"/>
</dbReference>